<evidence type="ECO:0000256" key="1">
    <source>
        <dbReference type="ARBA" id="ARBA00006739"/>
    </source>
</evidence>
<feature type="domain" description="Glycosyltransferase 2-like" evidence="4">
    <location>
        <begin position="9"/>
        <end position="135"/>
    </location>
</feature>
<dbReference type="InterPro" id="IPR050834">
    <property type="entry name" value="Glycosyltransf_2"/>
</dbReference>
<dbReference type="InterPro" id="IPR001173">
    <property type="entry name" value="Glyco_trans_2-like"/>
</dbReference>
<organism evidence="5">
    <name type="scientific">Escherichia coli</name>
    <dbReference type="NCBI Taxonomy" id="562"/>
    <lineage>
        <taxon>Bacteria</taxon>
        <taxon>Pseudomonadati</taxon>
        <taxon>Pseudomonadota</taxon>
        <taxon>Gammaproteobacteria</taxon>
        <taxon>Enterobacterales</taxon>
        <taxon>Enterobacteriaceae</taxon>
        <taxon>Escherichia</taxon>
    </lineage>
</organism>
<evidence type="ECO:0000259" key="4">
    <source>
        <dbReference type="Pfam" id="PF00535"/>
    </source>
</evidence>
<dbReference type="InterPro" id="IPR029044">
    <property type="entry name" value="Nucleotide-diphossugar_trans"/>
</dbReference>
<dbReference type="Gene3D" id="3.90.550.10">
    <property type="entry name" value="Spore Coat Polysaccharide Biosynthesis Protein SpsA, Chain A"/>
    <property type="match status" value="1"/>
</dbReference>
<dbReference type="SUPFAM" id="SSF53448">
    <property type="entry name" value="Nucleotide-diphospho-sugar transferases"/>
    <property type="match status" value="1"/>
</dbReference>
<evidence type="ECO:0000256" key="3">
    <source>
        <dbReference type="ARBA" id="ARBA00022679"/>
    </source>
</evidence>
<dbReference type="BioCyc" id="MetaCyc:MONOMER-21709"/>
<keyword evidence="2" id="KW-0328">Glycosyltransferase</keyword>
<dbReference type="AlphaFoldDB" id="A0A0A8J483"/>
<keyword evidence="3 5" id="KW-0808">Transferase</keyword>
<reference evidence="5" key="1">
    <citation type="journal article" date="2014" name="DNA Res.">
        <title>A complete view of the genetic diversity of the Escherichia coli O-antigen biosynthesis gene cluster.</title>
        <authorList>
            <person name="Iguchi A."/>
            <person name="Iyoda S."/>
            <person name="Kikuchi T."/>
            <person name="Ogura Y."/>
            <person name="Katsura K."/>
            <person name="Ohnishi M."/>
            <person name="Hayashi T."/>
            <person name="Thomson N.R."/>
        </authorList>
    </citation>
    <scope>NUCLEOTIDE SEQUENCE</scope>
    <source>
        <strain evidence="5">U12-41</strain>
    </source>
</reference>
<accession>A0A0A8J483</accession>
<evidence type="ECO:0000256" key="2">
    <source>
        <dbReference type="ARBA" id="ARBA00022676"/>
    </source>
</evidence>
<dbReference type="PANTHER" id="PTHR43685:SF5">
    <property type="entry name" value="GLYCOSYLTRANSFERASE EPSE-RELATED"/>
    <property type="match status" value="1"/>
</dbReference>
<protein>
    <submittedName>
        <fullName evidence="5">Putative glycosyltransferase</fullName>
    </submittedName>
</protein>
<dbReference type="Pfam" id="PF00535">
    <property type="entry name" value="Glycos_transf_2"/>
    <property type="match status" value="1"/>
</dbReference>
<proteinExistence type="inferred from homology"/>
<dbReference type="GO" id="GO:0016757">
    <property type="term" value="F:glycosyltransferase activity"/>
    <property type="evidence" value="ECO:0007669"/>
    <property type="project" value="UniProtKB-KW"/>
</dbReference>
<dbReference type="PANTHER" id="PTHR43685">
    <property type="entry name" value="GLYCOSYLTRANSFERASE"/>
    <property type="match status" value="1"/>
</dbReference>
<name>A0A0A8J483_ECOLX</name>
<comment type="similarity">
    <text evidence="1">Belongs to the glycosyltransferase 2 family.</text>
</comment>
<evidence type="ECO:0000313" key="5">
    <source>
        <dbReference type="EMBL" id="BAQ00996.1"/>
    </source>
</evidence>
<dbReference type="EMBL" id="AB811623">
    <property type="protein sequence ID" value="BAQ00996.1"/>
    <property type="molecule type" value="Genomic_DNA"/>
</dbReference>
<sequence length="299" mass="35528">MSLVKRVAVLLAAYNGVKWIEEQIQSILNQKSIDVTIFISVDKSTDGTEALVKKISHKYSNVKYLPFGFKFGGAAKNFYRLIKEVDFELFDFVSLSDQDDIWYPNKLITAVNKINTGYDFYSSNVVAFWKNGKRIIINKAQKQLPYDYFFEAAGPGCTYVFKSFQAIKLKEFIISNYKSVSEIALHDWLIYAFARNYNYKWYIDEWPSMDYRQHENNQVGANVTIYGVIKRVRLVRQKWYRNEIIKIAKLLQVSNNHFISKCLQERYLSNFYMIMNMHKIRRRRRDRVMLFLLCVINWF</sequence>